<keyword evidence="1" id="KW-1133">Transmembrane helix</keyword>
<dbReference type="SUPFAM" id="SSF109604">
    <property type="entry name" value="HD-domain/PDEase-like"/>
    <property type="match status" value="1"/>
</dbReference>
<accession>A0ABX7GXJ5</accession>
<feature type="transmembrane region" description="Helical" evidence="1">
    <location>
        <begin position="61"/>
        <end position="80"/>
    </location>
</feature>
<dbReference type="EMBL" id="CP064030">
    <property type="protein sequence ID" value="QRN55176.1"/>
    <property type="molecule type" value="Genomic_DNA"/>
</dbReference>
<protein>
    <submittedName>
        <fullName evidence="3">HD domain-containing protein</fullName>
    </submittedName>
</protein>
<keyword evidence="1" id="KW-0812">Transmembrane</keyword>
<sequence length="318" mass="35477">MAASGYVNTGIAGHSHGALDDLRIAAHRTLCRRWQNAASPDAQGEGKVVTLSPQLRTAGTYMLVAGAWIWFSGHLLGNLVHDPHKIVFYQILKGWFFVLSTGLLLYWLVGRTVHRLNEANQRLLDNHEQALRVLVEAMDARHKETSDHSERVVRMATGLARLAGVEGAALRDIRFGALLHDIGKLALPDSILIKPGKLDEDETRLMRTHPNIGYDMLQRIDFLHGASVIPHSHHERWDGTGYPQGLANEDIPLAARIFSVVDVWDALSFSRVYKPAWPEDEVLKYLRDAAGTQLDPRLVQLFLDNYPELKALALTPSA</sequence>
<proteinExistence type="predicted"/>
<dbReference type="Proteomes" id="UP000663181">
    <property type="component" value="Chromosome"/>
</dbReference>
<name>A0ABX7GXJ5_9GAMM</name>
<feature type="transmembrane region" description="Helical" evidence="1">
    <location>
        <begin position="86"/>
        <end position="109"/>
    </location>
</feature>
<organism evidence="3 4">
    <name type="scientific">Dyella caseinilytica</name>
    <dbReference type="NCBI Taxonomy" id="1849581"/>
    <lineage>
        <taxon>Bacteria</taxon>
        <taxon>Pseudomonadati</taxon>
        <taxon>Pseudomonadota</taxon>
        <taxon>Gammaproteobacteria</taxon>
        <taxon>Lysobacterales</taxon>
        <taxon>Rhodanobacteraceae</taxon>
        <taxon>Dyella</taxon>
    </lineage>
</organism>
<evidence type="ECO:0000313" key="3">
    <source>
        <dbReference type="EMBL" id="QRN55176.1"/>
    </source>
</evidence>
<evidence type="ECO:0000256" key="1">
    <source>
        <dbReference type="SAM" id="Phobius"/>
    </source>
</evidence>
<dbReference type="InterPro" id="IPR003607">
    <property type="entry name" value="HD/PDEase_dom"/>
</dbReference>
<keyword evidence="1" id="KW-0472">Membrane</keyword>
<dbReference type="InterPro" id="IPR052020">
    <property type="entry name" value="Cyclic_di-GMP/3'3'-cGAMP_PDE"/>
</dbReference>
<gene>
    <name evidence="3" type="ORF">ISN74_07555</name>
</gene>
<evidence type="ECO:0000313" key="4">
    <source>
        <dbReference type="Proteomes" id="UP000663181"/>
    </source>
</evidence>
<evidence type="ECO:0000259" key="2">
    <source>
        <dbReference type="PROSITE" id="PS51832"/>
    </source>
</evidence>
<dbReference type="Gene3D" id="1.10.3210.10">
    <property type="entry name" value="Hypothetical protein af1432"/>
    <property type="match status" value="1"/>
</dbReference>
<keyword evidence="4" id="KW-1185">Reference proteome</keyword>
<reference evidence="3 4" key="1">
    <citation type="submission" date="2020-10" db="EMBL/GenBank/DDBJ databases">
        <title>Phylogeny of dyella-like bacteria.</title>
        <authorList>
            <person name="Fu J."/>
        </authorList>
    </citation>
    <scope>NUCLEOTIDE SEQUENCE [LARGE SCALE GENOMIC DNA]</scope>
    <source>
        <strain evidence="3 4">DHOB09</strain>
    </source>
</reference>
<dbReference type="PROSITE" id="PS51832">
    <property type="entry name" value="HD_GYP"/>
    <property type="match status" value="1"/>
</dbReference>
<dbReference type="PANTHER" id="PTHR45228">
    <property type="entry name" value="CYCLIC DI-GMP PHOSPHODIESTERASE TM_0186-RELATED"/>
    <property type="match status" value="1"/>
</dbReference>
<feature type="domain" description="HD-GYP" evidence="2">
    <location>
        <begin position="123"/>
        <end position="318"/>
    </location>
</feature>
<dbReference type="SMART" id="SM00471">
    <property type="entry name" value="HDc"/>
    <property type="match status" value="1"/>
</dbReference>
<dbReference type="PANTHER" id="PTHR45228:SF1">
    <property type="entry name" value="CYCLIC DI-GMP PHOSPHODIESTERASE TM_0186"/>
    <property type="match status" value="1"/>
</dbReference>
<dbReference type="InterPro" id="IPR037522">
    <property type="entry name" value="HD_GYP_dom"/>
</dbReference>
<dbReference type="CDD" id="cd00077">
    <property type="entry name" value="HDc"/>
    <property type="match status" value="1"/>
</dbReference>
<dbReference type="Pfam" id="PF13487">
    <property type="entry name" value="HD_5"/>
    <property type="match status" value="1"/>
</dbReference>